<accession>A0A1F5Z4A5</accession>
<keyword evidence="1" id="KW-0472">Membrane</keyword>
<dbReference type="EMBL" id="MFJG01000009">
    <property type="protein sequence ID" value="OGG07288.1"/>
    <property type="molecule type" value="Genomic_DNA"/>
</dbReference>
<comment type="caution">
    <text evidence="2">The sequence shown here is derived from an EMBL/GenBank/DDBJ whole genome shotgun (WGS) entry which is preliminary data.</text>
</comment>
<proteinExistence type="predicted"/>
<reference evidence="2 3" key="1">
    <citation type="journal article" date="2016" name="Nat. Commun.">
        <title>Thousands of microbial genomes shed light on interconnected biogeochemical processes in an aquifer system.</title>
        <authorList>
            <person name="Anantharaman K."/>
            <person name="Brown C.T."/>
            <person name="Hug L.A."/>
            <person name="Sharon I."/>
            <person name="Castelle C.J."/>
            <person name="Probst A.J."/>
            <person name="Thomas B.C."/>
            <person name="Singh A."/>
            <person name="Wilkins M.J."/>
            <person name="Karaoz U."/>
            <person name="Brodie E.L."/>
            <person name="Williams K.H."/>
            <person name="Hubbard S.S."/>
            <person name="Banfield J.F."/>
        </authorList>
    </citation>
    <scope>NUCLEOTIDE SEQUENCE [LARGE SCALE GENOMIC DNA]</scope>
</reference>
<dbReference type="InterPro" id="IPR007060">
    <property type="entry name" value="FtsL/DivIC"/>
</dbReference>
<evidence type="ECO:0008006" key="4">
    <source>
        <dbReference type="Google" id="ProtNLM"/>
    </source>
</evidence>
<keyword evidence="1" id="KW-0812">Transmembrane</keyword>
<dbReference type="Pfam" id="PF04977">
    <property type="entry name" value="DivIC"/>
    <property type="match status" value="1"/>
</dbReference>
<sequence length="112" mass="13156">MNSQLLRTIIIFIGLILIAITVRSIVDLWRVGDSVTLREKEVQKLQEKNDSLKMRIYDVESPEYLERIAREKLNLARPGEYVVIFPKGEKASESAQIKDVRPNWQKWKEIIF</sequence>
<name>A0A1F5Z4A5_9BACT</name>
<dbReference type="Proteomes" id="UP000178681">
    <property type="component" value="Unassembled WGS sequence"/>
</dbReference>
<organism evidence="2 3">
    <name type="scientific">Candidatus Gottesmanbacteria bacterium RIFCSPHIGHO2_01_FULL_42_12</name>
    <dbReference type="NCBI Taxonomy" id="1798377"/>
    <lineage>
        <taxon>Bacteria</taxon>
        <taxon>Candidatus Gottesmaniibacteriota</taxon>
    </lineage>
</organism>
<evidence type="ECO:0000313" key="3">
    <source>
        <dbReference type="Proteomes" id="UP000178681"/>
    </source>
</evidence>
<dbReference type="AlphaFoldDB" id="A0A1F5Z4A5"/>
<protein>
    <recommendedName>
        <fullName evidence="4">Cell division protein FtsL</fullName>
    </recommendedName>
</protein>
<evidence type="ECO:0000256" key="1">
    <source>
        <dbReference type="SAM" id="Phobius"/>
    </source>
</evidence>
<feature type="transmembrane region" description="Helical" evidence="1">
    <location>
        <begin position="6"/>
        <end position="26"/>
    </location>
</feature>
<keyword evidence="1" id="KW-1133">Transmembrane helix</keyword>
<evidence type="ECO:0000313" key="2">
    <source>
        <dbReference type="EMBL" id="OGG07288.1"/>
    </source>
</evidence>
<gene>
    <name evidence="2" type="ORF">A2872_01635</name>
</gene>